<dbReference type="AlphaFoldDB" id="A0A3N5ZE04"/>
<evidence type="ECO:0000256" key="2">
    <source>
        <dbReference type="ARBA" id="ARBA00023239"/>
    </source>
</evidence>
<dbReference type="EMBL" id="RPOK01000001">
    <property type="protein sequence ID" value="RPJ68478.1"/>
    <property type="molecule type" value="Genomic_DNA"/>
</dbReference>
<keyword evidence="1" id="KW-0346">Stress response</keyword>
<feature type="signal peptide" evidence="4">
    <location>
        <begin position="1"/>
        <end position="20"/>
    </location>
</feature>
<sequence>MKVLIFVITAVFMSVSNAVAEPSKHVLMVLSSHGQQQGEERPGYEFDEFAKAYLVFKQHGITVDIASPKGGVLVADEYDPKKPFNAQVIADDHAMAKLNSSLPLHTLSAAHYDGVFVVGGKGAMFDFPNNKALQTLITDIYQQQGSVAAVCHGPAALVNVRLNDGSYLIANKAINGFTNEEERMFGKKWMKEFDFLLEDKLIERGGKFQSSGFMLAHVAVDGRLITGQNPSSTVGVALELVKSLGVEVQPVEQYTDDKTMGLVAKLLNGEYKAIQPLITHAEAYNIKLVGMYGYYYMMKSDTAQDYRNALMLMNVAKEAINSPNLEMQIAKAHQALGDSQSAALVLHEILADQPAFKAASDMLVTLTQ</sequence>
<keyword evidence="6" id="KW-0808">Transferase</keyword>
<dbReference type="Pfam" id="PF01965">
    <property type="entry name" value="DJ-1_PfpI"/>
    <property type="match status" value="1"/>
</dbReference>
<keyword evidence="4" id="KW-0732">Signal</keyword>
<comment type="caution">
    <text evidence="6">The sequence shown here is derived from an EMBL/GenBank/DDBJ whole genome shotgun (WGS) entry which is preliminary data.</text>
</comment>
<dbReference type="SUPFAM" id="SSF52317">
    <property type="entry name" value="Class I glutamine amidotransferase-like"/>
    <property type="match status" value="1"/>
</dbReference>
<dbReference type="InterPro" id="IPR029062">
    <property type="entry name" value="Class_I_gatase-like"/>
</dbReference>
<gene>
    <name evidence="6" type="ORF">DRW07_03475</name>
</gene>
<dbReference type="InterPro" id="IPR050325">
    <property type="entry name" value="Prot/Nucl_acid_deglycase"/>
</dbReference>
<protein>
    <submittedName>
        <fullName evidence="6">Type 1 glutamine amidotransferase domain-containing protein</fullName>
    </submittedName>
</protein>
<dbReference type="GO" id="GO:0019172">
    <property type="term" value="F:glyoxalase III activity"/>
    <property type="evidence" value="ECO:0007669"/>
    <property type="project" value="TreeGrafter"/>
</dbReference>
<dbReference type="GO" id="GO:0005737">
    <property type="term" value="C:cytoplasm"/>
    <property type="evidence" value="ECO:0007669"/>
    <property type="project" value="TreeGrafter"/>
</dbReference>
<feature type="chain" id="PRO_5018191164" evidence="4">
    <location>
        <begin position="21"/>
        <end position="368"/>
    </location>
</feature>
<proteinExistence type="inferred from homology"/>
<evidence type="ECO:0000256" key="1">
    <source>
        <dbReference type="ARBA" id="ARBA00023016"/>
    </source>
</evidence>
<dbReference type="InterPro" id="IPR002818">
    <property type="entry name" value="DJ-1/PfpI"/>
</dbReference>
<dbReference type="PANTHER" id="PTHR48094">
    <property type="entry name" value="PROTEIN/NUCLEIC ACID DEGLYCASE DJ-1-RELATED"/>
    <property type="match status" value="1"/>
</dbReference>
<dbReference type="CDD" id="cd03141">
    <property type="entry name" value="GATase1_Hsp31_like"/>
    <property type="match status" value="1"/>
</dbReference>
<evidence type="ECO:0000256" key="3">
    <source>
        <dbReference type="ARBA" id="ARBA00038493"/>
    </source>
</evidence>
<dbReference type="Proteomes" id="UP000275281">
    <property type="component" value="Unassembled WGS sequence"/>
</dbReference>
<evidence type="ECO:0000313" key="7">
    <source>
        <dbReference type="Proteomes" id="UP000275281"/>
    </source>
</evidence>
<keyword evidence="7" id="KW-1185">Reference proteome</keyword>
<feature type="domain" description="DJ-1/PfpI" evidence="5">
    <location>
        <begin position="47"/>
        <end position="242"/>
    </location>
</feature>
<evidence type="ECO:0000256" key="4">
    <source>
        <dbReference type="SAM" id="SignalP"/>
    </source>
</evidence>
<dbReference type="Gene3D" id="3.40.50.880">
    <property type="match status" value="1"/>
</dbReference>
<evidence type="ECO:0000259" key="5">
    <source>
        <dbReference type="Pfam" id="PF01965"/>
    </source>
</evidence>
<keyword evidence="2" id="KW-0456">Lyase</keyword>
<accession>A0A3N5ZE04</accession>
<comment type="similarity">
    <text evidence="3">Belongs to the peptidase C56 family. HSP31-like subfamily.</text>
</comment>
<reference evidence="6 7" key="1">
    <citation type="submission" date="2018-11" db="EMBL/GenBank/DDBJ databases">
        <authorList>
            <person name="Ye M.-Q."/>
            <person name="Du Z.-J."/>
        </authorList>
    </citation>
    <scope>NUCLEOTIDE SEQUENCE [LARGE SCALE GENOMIC DNA]</scope>
    <source>
        <strain evidence="6 7">U0105</strain>
    </source>
</reference>
<name>A0A3N5ZE04_9ALTE</name>
<dbReference type="OrthoDB" id="9792284at2"/>
<dbReference type="GO" id="GO:0019243">
    <property type="term" value="P:methylglyoxal catabolic process to D-lactate via S-lactoyl-glutathione"/>
    <property type="evidence" value="ECO:0007669"/>
    <property type="project" value="TreeGrafter"/>
</dbReference>
<organism evidence="6 7">
    <name type="scientific">Alteromonas sediminis</name>
    <dbReference type="NCBI Taxonomy" id="2259342"/>
    <lineage>
        <taxon>Bacteria</taxon>
        <taxon>Pseudomonadati</taxon>
        <taxon>Pseudomonadota</taxon>
        <taxon>Gammaproteobacteria</taxon>
        <taxon>Alteromonadales</taxon>
        <taxon>Alteromonadaceae</taxon>
        <taxon>Alteromonas/Salinimonas group</taxon>
        <taxon>Alteromonas</taxon>
    </lineage>
</organism>
<dbReference type="PANTHER" id="PTHR48094:SF11">
    <property type="entry name" value="GLUTATHIONE-INDEPENDENT GLYOXALASE HSP31-RELATED"/>
    <property type="match status" value="1"/>
</dbReference>
<dbReference type="RefSeq" id="WP_124026479.1">
    <property type="nucleotide sequence ID" value="NZ_JBHRSN010000005.1"/>
</dbReference>
<dbReference type="GO" id="GO:0016740">
    <property type="term" value="F:transferase activity"/>
    <property type="evidence" value="ECO:0007669"/>
    <property type="project" value="UniProtKB-KW"/>
</dbReference>
<evidence type="ECO:0000313" key="6">
    <source>
        <dbReference type="EMBL" id="RPJ68478.1"/>
    </source>
</evidence>
<keyword evidence="6" id="KW-0315">Glutamine amidotransferase</keyword>